<comment type="caution">
    <text evidence="2">The sequence shown here is derived from an EMBL/GenBank/DDBJ whole genome shotgun (WGS) entry which is preliminary data.</text>
</comment>
<dbReference type="AlphaFoldDB" id="A0A8K0K815"/>
<feature type="compositionally biased region" description="Basic and acidic residues" evidence="1">
    <location>
        <begin position="75"/>
        <end position="93"/>
    </location>
</feature>
<evidence type="ECO:0000313" key="3">
    <source>
        <dbReference type="Proteomes" id="UP000792457"/>
    </source>
</evidence>
<evidence type="ECO:0000256" key="1">
    <source>
        <dbReference type="SAM" id="MobiDB-lite"/>
    </source>
</evidence>
<keyword evidence="3" id="KW-1185">Reference proteome</keyword>
<dbReference type="Proteomes" id="UP000792457">
    <property type="component" value="Unassembled WGS sequence"/>
</dbReference>
<protein>
    <submittedName>
        <fullName evidence="2">Uncharacterized protein</fullName>
    </submittedName>
</protein>
<reference evidence="2" key="2">
    <citation type="submission" date="2017-10" db="EMBL/GenBank/DDBJ databases">
        <title>Ladona fulva Genome sequencing and assembly.</title>
        <authorList>
            <person name="Murali S."/>
            <person name="Richards S."/>
            <person name="Bandaranaike D."/>
            <person name="Bellair M."/>
            <person name="Blankenburg K."/>
            <person name="Chao H."/>
            <person name="Dinh H."/>
            <person name="Doddapaneni H."/>
            <person name="Dugan-Rocha S."/>
            <person name="Elkadiri S."/>
            <person name="Gnanaolivu R."/>
            <person name="Hernandez B."/>
            <person name="Skinner E."/>
            <person name="Javaid M."/>
            <person name="Lee S."/>
            <person name="Li M."/>
            <person name="Ming W."/>
            <person name="Munidasa M."/>
            <person name="Muniz J."/>
            <person name="Nguyen L."/>
            <person name="Hughes D."/>
            <person name="Osuji N."/>
            <person name="Pu L.-L."/>
            <person name="Puazo M."/>
            <person name="Qu C."/>
            <person name="Quiroz J."/>
            <person name="Raj R."/>
            <person name="Weissenberger G."/>
            <person name="Xin Y."/>
            <person name="Zou X."/>
            <person name="Han Y."/>
            <person name="Worley K."/>
            <person name="Muzny D."/>
            <person name="Gibbs R."/>
        </authorList>
    </citation>
    <scope>NUCLEOTIDE SEQUENCE</scope>
    <source>
        <strain evidence="2">Sampled in the wild</strain>
    </source>
</reference>
<dbReference type="EMBL" id="KZ308470">
    <property type="protein sequence ID" value="KAG8230199.1"/>
    <property type="molecule type" value="Genomic_DNA"/>
</dbReference>
<sequence length="217" mass="24408">MSPLRSVYCKEFCFDVEKENLDIKVKEHALEINLEILPSGKENIFHHEKAGYYICKLGITKGSFQDKELSPIIPEKTHSSAKDLAETDERNLRENGSSSDESLISSEDVRCKERKNLGLVNARVWKWQGPPWYTSLSPAQIAAVESLPNALKADIEEKVHERTLGMLLDMGVSPMPNLSEIEKAMLSCFSTSTRAIAADRKLERKITKDSSLPTKDN</sequence>
<feature type="non-terminal residue" evidence="2">
    <location>
        <position position="217"/>
    </location>
</feature>
<name>A0A8K0K815_LADFU</name>
<proteinExistence type="predicted"/>
<evidence type="ECO:0000313" key="2">
    <source>
        <dbReference type="EMBL" id="KAG8230199.1"/>
    </source>
</evidence>
<organism evidence="2 3">
    <name type="scientific">Ladona fulva</name>
    <name type="common">Scarce chaser dragonfly</name>
    <name type="synonym">Libellula fulva</name>
    <dbReference type="NCBI Taxonomy" id="123851"/>
    <lineage>
        <taxon>Eukaryota</taxon>
        <taxon>Metazoa</taxon>
        <taxon>Ecdysozoa</taxon>
        <taxon>Arthropoda</taxon>
        <taxon>Hexapoda</taxon>
        <taxon>Insecta</taxon>
        <taxon>Pterygota</taxon>
        <taxon>Palaeoptera</taxon>
        <taxon>Odonata</taxon>
        <taxon>Epiprocta</taxon>
        <taxon>Anisoptera</taxon>
        <taxon>Libelluloidea</taxon>
        <taxon>Libellulidae</taxon>
        <taxon>Ladona</taxon>
    </lineage>
</organism>
<feature type="region of interest" description="Disordered" evidence="1">
    <location>
        <begin position="75"/>
        <end position="104"/>
    </location>
</feature>
<accession>A0A8K0K815</accession>
<reference evidence="2" key="1">
    <citation type="submission" date="2013-04" db="EMBL/GenBank/DDBJ databases">
        <authorList>
            <person name="Qu J."/>
            <person name="Murali S.C."/>
            <person name="Bandaranaike D."/>
            <person name="Bellair M."/>
            <person name="Blankenburg K."/>
            <person name="Chao H."/>
            <person name="Dinh H."/>
            <person name="Doddapaneni H."/>
            <person name="Downs B."/>
            <person name="Dugan-Rocha S."/>
            <person name="Elkadiri S."/>
            <person name="Gnanaolivu R.D."/>
            <person name="Hernandez B."/>
            <person name="Javaid M."/>
            <person name="Jayaseelan J.C."/>
            <person name="Lee S."/>
            <person name="Li M."/>
            <person name="Ming W."/>
            <person name="Munidasa M."/>
            <person name="Muniz J."/>
            <person name="Nguyen L."/>
            <person name="Ongeri F."/>
            <person name="Osuji N."/>
            <person name="Pu L.-L."/>
            <person name="Puazo M."/>
            <person name="Qu C."/>
            <person name="Quiroz J."/>
            <person name="Raj R."/>
            <person name="Weissenberger G."/>
            <person name="Xin Y."/>
            <person name="Zou X."/>
            <person name="Han Y."/>
            <person name="Richards S."/>
            <person name="Worley K."/>
            <person name="Muzny D."/>
            <person name="Gibbs R."/>
        </authorList>
    </citation>
    <scope>NUCLEOTIDE SEQUENCE</scope>
    <source>
        <strain evidence="2">Sampled in the wild</strain>
    </source>
</reference>
<gene>
    <name evidence="2" type="ORF">J437_LFUL009879</name>
</gene>